<feature type="transmembrane region" description="Helical" evidence="1">
    <location>
        <begin position="6"/>
        <end position="23"/>
    </location>
</feature>
<comment type="caution">
    <text evidence="2">The sequence shown here is derived from an EMBL/GenBank/DDBJ whole genome shotgun (WGS) entry which is preliminary data.</text>
</comment>
<dbReference type="Proteomes" id="UP001595792">
    <property type="component" value="Unassembled WGS sequence"/>
</dbReference>
<protein>
    <recommendedName>
        <fullName evidence="4">N-terminal double-transmembrane domain-containing protein</fullName>
    </recommendedName>
</protein>
<proteinExistence type="predicted"/>
<evidence type="ECO:0008006" key="4">
    <source>
        <dbReference type="Google" id="ProtNLM"/>
    </source>
</evidence>
<keyword evidence="1" id="KW-1133">Transmembrane helix</keyword>
<accession>A0ABV8NLU2</accession>
<keyword evidence="1" id="KW-0472">Membrane</keyword>
<keyword evidence="1" id="KW-0812">Transmembrane</keyword>
<dbReference type="RefSeq" id="WP_378960101.1">
    <property type="nucleotide sequence ID" value="NZ_JBHRXC010000016.1"/>
</dbReference>
<organism evidence="2 3">
    <name type="scientific">Pedobacter jamesrossensis</name>
    <dbReference type="NCBI Taxonomy" id="1908238"/>
    <lineage>
        <taxon>Bacteria</taxon>
        <taxon>Pseudomonadati</taxon>
        <taxon>Bacteroidota</taxon>
        <taxon>Sphingobacteriia</taxon>
        <taxon>Sphingobacteriales</taxon>
        <taxon>Sphingobacteriaceae</taxon>
        <taxon>Pedobacter</taxon>
    </lineage>
</organism>
<evidence type="ECO:0000256" key="1">
    <source>
        <dbReference type="SAM" id="Phobius"/>
    </source>
</evidence>
<reference evidence="3" key="1">
    <citation type="journal article" date="2019" name="Int. J. Syst. Evol. Microbiol.">
        <title>The Global Catalogue of Microorganisms (GCM) 10K type strain sequencing project: providing services to taxonomists for standard genome sequencing and annotation.</title>
        <authorList>
            <consortium name="The Broad Institute Genomics Platform"/>
            <consortium name="The Broad Institute Genome Sequencing Center for Infectious Disease"/>
            <person name="Wu L."/>
            <person name="Ma J."/>
        </authorList>
    </citation>
    <scope>NUCLEOTIDE SEQUENCE [LARGE SCALE GENOMIC DNA]</scope>
    <source>
        <strain evidence="3">CCM 8689</strain>
    </source>
</reference>
<sequence>MEFKYIAILVCLILLAFSLFKEFKRTDKSRLIWRILASVLAIGCFALLIIPIKYETHLQQRANEIFLLTDGTNPDSVSKIKGKKYILSSANATELKSSKAKSIENLSYFLKANTTIKKLNIYGYGLTDSELKSSKGYEISFHPSANPTGIISANWQPKIKATKSFLVQGIFQNAGKKPVKLILKGLGSTIDSVNINAQSTSPFSFKNKPKQTGKAIYQLIALQEGDTIAKEPVPFIVEEQPPMKVLILASFPDFEYKFLKKWLYDNQYPLAFRSQISKNKYSTDFLNMDSLNLNRINSTTLKRFDVLIIDEEELAAINTEERSSIDNAASNGMGLFIRISTVKPTTTLSAKFSRYETPALKEKTLSLNIKDENSKLTKLPIEQNLFLKAGTNDQPLITDNTNKILVNSRISGAGKIIISSLSATYNWLLSGKKADYTDYWSTLLSKIARKKLELQSLRIIPQFPVVNQKIRFIADLSEENKIPSIKIDDVKLSPRQNMELPFQWDAISWPQKEGWNNLSVNQLNQSFYVYQRNDWQSLKNQAKIESREQFLKNSVDVSDKNAKTNQIIYNEVSKWYFFAGFLLSAAFLWYESRIIKDK</sequence>
<evidence type="ECO:0000313" key="3">
    <source>
        <dbReference type="Proteomes" id="UP001595792"/>
    </source>
</evidence>
<feature type="transmembrane region" description="Helical" evidence="1">
    <location>
        <begin position="35"/>
        <end position="54"/>
    </location>
</feature>
<evidence type="ECO:0000313" key="2">
    <source>
        <dbReference type="EMBL" id="MFC4196758.1"/>
    </source>
</evidence>
<gene>
    <name evidence="2" type="ORF">ACFOUY_08610</name>
</gene>
<name>A0ABV8NLU2_9SPHI</name>
<keyword evidence="3" id="KW-1185">Reference proteome</keyword>
<dbReference type="EMBL" id="JBHSBY010000038">
    <property type="protein sequence ID" value="MFC4196758.1"/>
    <property type="molecule type" value="Genomic_DNA"/>
</dbReference>